<dbReference type="AlphaFoldDB" id="A0A6G1E4B1"/>
<sequence>MEGHLDLNKAPLINSKDQPGTVHRSNCSASLSLSTLPTAQPLTSHEASVVDGSAVTLVPQALESDSVRDKGLEIDSVHEKGLEVNSAPDPKGNSGTIQLESARAEGTDINLMK</sequence>
<gene>
    <name evidence="2" type="ORF">E2562_029342</name>
</gene>
<accession>A0A6G1E4B1</accession>
<dbReference type="EMBL" id="SPHZ02000005">
    <property type="protein sequence ID" value="KAF0919396.1"/>
    <property type="molecule type" value="Genomic_DNA"/>
</dbReference>
<feature type="compositionally biased region" description="Polar residues" evidence="1">
    <location>
        <begin position="15"/>
        <end position="26"/>
    </location>
</feature>
<dbReference type="OrthoDB" id="2143914at2759"/>
<reference evidence="2 3" key="1">
    <citation type="submission" date="2019-11" db="EMBL/GenBank/DDBJ databases">
        <title>Whole genome sequence of Oryza granulata.</title>
        <authorList>
            <person name="Li W."/>
        </authorList>
    </citation>
    <scope>NUCLEOTIDE SEQUENCE [LARGE SCALE GENOMIC DNA]</scope>
    <source>
        <strain evidence="3">cv. Menghai</strain>
        <tissue evidence="2">Leaf</tissue>
    </source>
</reference>
<evidence type="ECO:0000313" key="2">
    <source>
        <dbReference type="EMBL" id="KAF0919396.1"/>
    </source>
</evidence>
<name>A0A6G1E4B1_9ORYZ</name>
<dbReference type="Proteomes" id="UP000479710">
    <property type="component" value="Unassembled WGS sequence"/>
</dbReference>
<keyword evidence="3" id="KW-1185">Reference proteome</keyword>
<comment type="caution">
    <text evidence="2">The sequence shown here is derived from an EMBL/GenBank/DDBJ whole genome shotgun (WGS) entry which is preliminary data.</text>
</comment>
<protein>
    <submittedName>
        <fullName evidence="2">Uncharacterized protein</fullName>
    </submittedName>
</protein>
<proteinExistence type="predicted"/>
<feature type="region of interest" description="Disordered" evidence="1">
    <location>
        <begin position="78"/>
        <end position="113"/>
    </location>
</feature>
<organism evidence="2 3">
    <name type="scientific">Oryza meyeriana var. granulata</name>
    <dbReference type="NCBI Taxonomy" id="110450"/>
    <lineage>
        <taxon>Eukaryota</taxon>
        <taxon>Viridiplantae</taxon>
        <taxon>Streptophyta</taxon>
        <taxon>Embryophyta</taxon>
        <taxon>Tracheophyta</taxon>
        <taxon>Spermatophyta</taxon>
        <taxon>Magnoliopsida</taxon>
        <taxon>Liliopsida</taxon>
        <taxon>Poales</taxon>
        <taxon>Poaceae</taxon>
        <taxon>BOP clade</taxon>
        <taxon>Oryzoideae</taxon>
        <taxon>Oryzeae</taxon>
        <taxon>Oryzinae</taxon>
        <taxon>Oryza</taxon>
        <taxon>Oryza meyeriana</taxon>
    </lineage>
</organism>
<evidence type="ECO:0000313" key="3">
    <source>
        <dbReference type="Proteomes" id="UP000479710"/>
    </source>
</evidence>
<feature type="region of interest" description="Disordered" evidence="1">
    <location>
        <begin position="1"/>
        <end position="26"/>
    </location>
</feature>
<evidence type="ECO:0000256" key="1">
    <source>
        <dbReference type="SAM" id="MobiDB-lite"/>
    </source>
</evidence>